<name>A0A0K0D530_ANGCA</name>
<dbReference type="STRING" id="6313.A0A0K0D530"/>
<organism evidence="1 2">
    <name type="scientific">Angiostrongylus cantonensis</name>
    <name type="common">Rat lungworm</name>
    <dbReference type="NCBI Taxonomy" id="6313"/>
    <lineage>
        <taxon>Eukaryota</taxon>
        <taxon>Metazoa</taxon>
        <taxon>Ecdysozoa</taxon>
        <taxon>Nematoda</taxon>
        <taxon>Chromadorea</taxon>
        <taxon>Rhabditida</taxon>
        <taxon>Rhabditina</taxon>
        <taxon>Rhabditomorpha</taxon>
        <taxon>Strongyloidea</taxon>
        <taxon>Metastrongylidae</taxon>
        <taxon>Angiostrongylus</taxon>
    </lineage>
</organism>
<evidence type="ECO:0000313" key="2">
    <source>
        <dbReference type="WBParaSite" id="ACAC_0000517501-mRNA-1"/>
    </source>
</evidence>
<proteinExistence type="predicted"/>
<dbReference type="WBParaSite" id="ACAC_0000517501-mRNA-1">
    <property type="protein sequence ID" value="ACAC_0000517501-mRNA-1"/>
    <property type="gene ID" value="ACAC_0000517501"/>
</dbReference>
<dbReference type="AlphaFoldDB" id="A0A0K0D530"/>
<reference evidence="2" key="2">
    <citation type="submission" date="2017-02" db="UniProtKB">
        <authorList>
            <consortium name="WormBaseParasite"/>
        </authorList>
    </citation>
    <scope>IDENTIFICATION</scope>
</reference>
<keyword evidence="1" id="KW-1185">Reference proteome</keyword>
<sequence length="167" mass="18630">MLVSIQAERQFVSGAVRHLLKLRYFVATGVIGGSVAANKVNALVTNSEEKQESDSNGKPFKETTLLSFMAAFGAKKNDEERVDEESIDERIRRLQGEMFKKQRSLIDMYSEVLDLLNEFDSSYDTTDNLPRVVVVGDQSAAKILLYNLIISGIKVAHPASHEYIGVF</sequence>
<reference evidence="1" key="1">
    <citation type="submission" date="2012-09" db="EMBL/GenBank/DDBJ databases">
        <authorList>
            <person name="Martin A.A."/>
        </authorList>
    </citation>
    <scope>NUCLEOTIDE SEQUENCE</scope>
</reference>
<dbReference type="Proteomes" id="UP000035642">
    <property type="component" value="Unassembled WGS sequence"/>
</dbReference>
<evidence type="ECO:0000313" key="1">
    <source>
        <dbReference type="Proteomes" id="UP000035642"/>
    </source>
</evidence>
<protein>
    <submittedName>
        <fullName evidence="2">Dynamin_M domain-containing protein</fullName>
    </submittedName>
</protein>
<accession>A0A0K0D530</accession>